<evidence type="ECO:0000256" key="1">
    <source>
        <dbReference type="SAM" id="Coils"/>
    </source>
</evidence>
<organism evidence="4 5">
    <name type="scientific">Sphaerulina musiva (strain SO2202)</name>
    <name type="common">Poplar stem canker fungus</name>
    <name type="synonym">Septoria musiva</name>
    <dbReference type="NCBI Taxonomy" id="692275"/>
    <lineage>
        <taxon>Eukaryota</taxon>
        <taxon>Fungi</taxon>
        <taxon>Dikarya</taxon>
        <taxon>Ascomycota</taxon>
        <taxon>Pezizomycotina</taxon>
        <taxon>Dothideomycetes</taxon>
        <taxon>Dothideomycetidae</taxon>
        <taxon>Mycosphaerellales</taxon>
        <taxon>Mycosphaerellaceae</taxon>
        <taxon>Sphaerulina</taxon>
    </lineage>
</organism>
<name>M3AX45_SPHMS</name>
<dbReference type="RefSeq" id="XP_016759411.1">
    <property type="nucleotide sequence ID" value="XM_016901438.1"/>
</dbReference>
<feature type="coiled-coil region" evidence="1">
    <location>
        <begin position="255"/>
        <end position="311"/>
    </location>
</feature>
<dbReference type="Proteomes" id="UP000016931">
    <property type="component" value="Unassembled WGS sequence"/>
</dbReference>
<dbReference type="AlphaFoldDB" id="M3AX45"/>
<accession>M3AX45</accession>
<feature type="compositionally biased region" description="Basic residues" evidence="2">
    <location>
        <begin position="401"/>
        <end position="413"/>
    </location>
</feature>
<evidence type="ECO:0000259" key="3">
    <source>
        <dbReference type="PROSITE" id="PS50800"/>
    </source>
</evidence>
<keyword evidence="5" id="KW-1185">Reference proteome</keyword>
<feature type="compositionally biased region" description="Acidic residues" evidence="2">
    <location>
        <begin position="579"/>
        <end position="595"/>
    </location>
</feature>
<reference evidence="4 5" key="1">
    <citation type="journal article" date="2012" name="PLoS Pathog.">
        <title>Diverse lifestyles and strategies of plant pathogenesis encoded in the genomes of eighteen Dothideomycetes fungi.</title>
        <authorList>
            <person name="Ohm R.A."/>
            <person name="Feau N."/>
            <person name="Henrissat B."/>
            <person name="Schoch C.L."/>
            <person name="Horwitz B.A."/>
            <person name="Barry K.W."/>
            <person name="Condon B.J."/>
            <person name="Copeland A.C."/>
            <person name="Dhillon B."/>
            <person name="Glaser F."/>
            <person name="Hesse C.N."/>
            <person name="Kosti I."/>
            <person name="LaButti K."/>
            <person name="Lindquist E.A."/>
            <person name="Lucas S."/>
            <person name="Salamov A.A."/>
            <person name="Bradshaw R.E."/>
            <person name="Ciuffetti L."/>
            <person name="Hamelin R.C."/>
            <person name="Kema G.H.J."/>
            <person name="Lawrence C."/>
            <person name="Scott J.A."/>
            <person name="Spatafora J.W."/>
            <person name="Turgeon B.G."/>
            <person name="de Wit P.J.G.M."/>
            <person name="Zhong S."/>
            <person name="Goodwin S.B."/>
            <person name="Grigoriev I.V."/>
        </authorList>
    </citation>
    <scope>NUCLEOTIDE SEQUENCE [LARGE SCALE GENOMIC DNA]</scope>
    <source>
        <strain evidence="4 5">SO2202</strain>
    </source>
</reference>
<keyword evidence="1" id="KW-0175">Coiled coil</keyword>
<dbReference type="GeneID" id="27898575"/>
<dbReference type="eggNOG" id="ENOG502SRRG">
    <property type="taxonomic scope" value="Eukaryota"/>
</dbReference>
<dbReference type="HOGENOM" id="CLU_470267_0_0_1"/>
<feature type="region of interest" description="Disordered" evidence="2">
    <location>
        <begin position="399"/>
        <end position="439"/>
    </location>
</feature>
<sequence>MADLSLEMFWGGAPAPLNTPDEALAQLREKEFTKLRAAESDSDRDETLTEILQLWDPATGYYNPQNGETGEVTEERPNKRRVFGGLAAVAKRVSANYDSDDARIIDLKQQGYPDEHVARVLIDEGRMRYASKTVGSRWLRLRKILQKYQDERLDDELSDWHVGEDEMLKNIKEEVDKKFTELIQNLEKKKWQDVSIYLAHKTKTRKYTAKACRERFDGLIDGSALIPVELDDDQEGRRKLRDERIAAAKARRIIIEQKEKAVQAAKVARAEERKQEKIDAIKHRQKEILRKEDARKENRRVREKKEGTRQAARVTHGKLDNVIRRQEVWEQEKLRIELEIYKGITGKVLVRKIYLPARSSGKKRGSTNVDWISSNENSDEDADDEEYIKRADSVASESGRPVKKRILRARRASSKPSSFIEPDSESDGEFTVKGTRPTANRPQVFTKATVTRESLLNPRTICSNEELGQIFVRRDITPARQADESHAEVVARLAEFDAWLHVSELRKVCRSEHVSAVGRKHELLARLAEQDAESSYARTQHGMYSTDIHFMMTYNGYEGENQVYLDEAKQAARERGETILEDSDDYNADGDTMMD</sequence>
<dbReference type="InterPro" id="IPR003034">
    <property type="entry name" value="SAP_dom"/>
</dbReference>
<feature type="region of interest" description="Disordered" evidence="2">
    <location>
        <begin position="359"/>
        <end position="386"/>
    </location>
</feature>
<feature type="region of interest" description="Disordered" evidence="2">
    <location>
        <begin position="576"/>
        <end position="595"/>
    </location>
</feature>
<protein>
    <recommendedName>
        <fullName evidence="3">SAP domain-containing protein</fullName>
    </recommendedName>
</protein>
<dbReference type="OMA" id="WISSNEN"/>
<proteinExistence type="predicted"/>
<dbReference type="Pfam" id="PF24625">
    <property type="entry name" value="DUF7626"/>
    <property type="match status" value="1"/>
</dbReference>
<dbReference type="PROSITE" id="PS50800">
    <property type="entry name" value="SAP"/>
    <property type="match status" value="1"/>
</dbReference>
<evidence type="ECO:0000313" key="5">
    <source>
        <dbReference type="Proteomes" id="UP000016931"/>
    </source>
</evidence>
<dbReference type="InterPro" id="IPR056043">
    <property type="entry name" value="DUF7626"/>
</dbReference>
<feature type="domain" description="SAP" evidence="3">
    <location>
        <begin position="497"/>
        <end position="531"/>
    </location>
</feature>
<evidence type="ECO:0000313" key="4">
    <source>
        <dbReference type="EMBL" id="EMF11290.1"/>
    </source>
</evidence>
<dbReference type="EMBL" id="KB456266">
    <property type="protein sequence ID" value="EMF11290.1"/>
    <property type="molecule type" value="Genomic_DNA"/>
</dbReference>
<dbReference type="OrthoDB" id="5321209at2759"/>
<feature type="compositionally biased region" description="Acidic residues" evidence="2">
    <location>
        <begin position="377"/>
        <end position="386"/>
    </location>
</feature>
<evidence type="ECO:0000256" key="2">
    <source>
        <dbReference type="SAM" id="MobiDB-lite"/>
    </source>
</evidence>
<gene>
    <name evidence="4" type="ORF">SEPMUDRAFT_118588</name>
</gene>